<organism evidence="9 10">
    <name type="scientific">Actinoallomurus vinaceus</name>
    <dbReference type="NCBI Taxonomy" id="1080074"/>
    <lineage>
        <taxon>Bacteria</taxon>
        <taxon>Bacillati</taxon>
        <taxon>Actinomycetota</taxon>
        <taxon>Actinomycetes</taxon>
        <taxon>Streptosporangiales</taxon>
        <taxon>Thermomonosporaceae</taxon>
        <taxon>Actinoallomurus</taxon>
    </lineage>
</organism>
<comment type="caution">
    <text evidence="9">The sequence shown here is derived from an EMBL/GenBank/DDBJ whole genome shotgun (WGS) entry which is preliminary data.</text>
</comment>
<dbReference type="PANTHER" id="PTHR43671">
    <property type="entry name" value="SERINE/THREONINE-PROTEIN KINASE NEK"/>
    <property type="match status" value="1"/>
</dbReference>
<keyword evidence="7" id="KW-0472">Membrane</keyword>
<feature type="region of interest" description="Disordered" evidence="6">
    <location>
        <begin position="273"/>
        <end position="385"/>
    </location>
</feature>
<evidence type="ECO:0000313" key="10">
    <source>
        <dbReference type="Proteomes" id="UP001501442"/>
    </source>
</evidence>
<reference evidence="10" key="1">
    <citation type="journal article" date="2019" name="Int. J. Syst. Evol. Microbiol.">
        <title>The Global Catalogue of Microorganisms (GCM) 10K type strain sequencing project: providing services to taxonomists for standard genome sequencing and annotation.</title>
        <authorList>
            <consortium name="The Broad Institute Genomics Platform"/>
            <consortium name="The Broad Institute Genome Sequencing Center for Infectious Disease"/>
            <person name="Wu L."/>
            <person name="Ma J."/>
        </authorList>
    </citation>
    <scope>NUCLEOTIDE SEQUENCE [LARGE SCALE GENOMIC DNA]</scope>
    <source>
        <strain evidence="10">JCM 17939</strain>
    </source>
</reference>
<dbReference type="InterPro" id="IPR050660">
    <property type="entry name" value="NEK_Ser/Thr_kinase"/>
</dbReference>
<evidence type="ECO:0000256" key="4">
    <source>
        <dbReference type="ARBA" id="ARBA00022777"/>
    </source>
</evidence>
<dbReference type="EMBL" id="BAABHK010000006">
    <property type="protein sequence ID" value="GAA4628885.1"/>
    <property type="molecule type" value="Genomic_DNA"/>
</dbReference>
<accession>A0ABP8UFQ8</accession>
<feature type="transmembrane region" description="Helical" evidence="7">
    <location>
        <begin position="396"/>
        <end position="417"/>
    </location>
</feature>
<feature type="region of interest" description="Disordered" evidence="6">
    <location>
        <begin position="1"/>
        <end position="29"/>
    </location>
</feature>
<dbReference type="InterPro" id="IPR000719">
    <property type="entry name" value="Prot_kinase_dom"/>
</dbReference>
<evidence type="ECO:0000256" key="3">
    <source>
        <dbReference type="ARBA" id="ARBA00022741"/>
    </source>
</evidence>
<keyword evidence="7" id="KW-0812">Transmembrane</keyword>
<evidence type="ECO:0000259" key="8">
    <source>
        <dbReference type="PROSITE" id="PS50011"/>
    </source>
</evidence>
<keyword evidence="3" id="KW-0547">Nucleotide-binding</keyword>
<proteinExistence type="predicted"/>
<dbReference type="EC" id="2.7.11.1" evidence="1"/>
<keyword evidence="10" id="KW-1185">Reference proteome</keyword>
<dbReference type="PROSITE" id="PS50011">
    <property type="entry name" value="PROTEIN_KINASE_DOM"/>
    <property type="match status" value="1"/>
</dbReference>
<dbReference type="SUPFAM" id="SSF56112">
    <property type="entry name" value="Protein kinase-like (PK-like)"/>
    <property type="match status" value="1"/>
</dbReference>
<dbReference type="InterPro" id="IPR011009">
    <property type="entry name" value="Kinase-like_dom_sf"/>
</dbReference>
<dbReference type="CDD" id="cd14014">
    <property type="entry name" value="STKc_PknB_like"/>
    <property type="match status" value="1"/>
</dbReference>
<gene>
    <name evidence="9" type="ORF">GCM10023196_047120</name>
</gene>
<keyword evidence="4" id="KW-0418">Kinase</keyword>
<evidence type="ECO:0000256" key="7">
    <source>
        <dbReference type="SAM" id="Phobius"/>
    </source>
</evidence>
<evidence type="ECO:0000256" key="2">
    <source>
        <dbReference type="ARBA" id="ARBA00022679"/>
    </source>
</evidence>
<feature type="compositionally biased region" description="Basic and acidic residues" evidence="6">
    <location>
        <begin position="277"/>
        <end position="288"/>
    </location>
</feature>
<name>A0ABP8UFQ8_9ACTN</name>
<feature type="domain" description="Protein kinase" evidence="8">
    <location>
        <begin position="31"/>
        <end position="274"/>
    </location>
</feature>
<dbReference type="SMART" id="SM00220">
    <property type="entry name" value="S_TKc"/>
    <property type="match status" value="1"/>
</dbReference>
<dbReference type="Gene3D" id="1.10.510.10">
    <property type="entry name" value="Transferase(Phosphotransferase) domain 1"/>
    <property type="match status" value="1"/>
</dbReference>
<evidence type="ECO:0000256" key="6">
    <source>
        <dbReference type="SAM" id="MobiDB-lite"/>
    </source>
</evidence>
<keyword evidence="5" id="KW-0067">ATP-binding</keyword>
<dbReference type="Pfam" id="PF00069">
    <property type="entry name" value="Pkinase"/>
    <property type="match status" value="1"/>
</dbReference>
<keyword evidence="2" id="KW-0808">Transferase</keyword>
<keyword evidence="7" id="KW-1133">Transmembrane helix</keyword>
<evidence type="ECO:0000256" key="5">
    <source>
        <dbReference type="ARBA" id="ARBA00022840"/>
    </source>
</evidence>
<dbReference type="PANTHER" id="PTHR43671:SF13">
    <property type="entry name" value="SERINE_THREONINE-PROTEIN KINASE NEK2"/>
    <property type="match status" value="1"/>
</dbReference>
<evidence type="ECO:0000313" key="9">
    <source>
        <dbReference type="EMBL" id="GAA4628885.1"/>
    </source>
</evidence>
<sequence>MDSGRPILRQNPGMPSVQPLNSQDPTAVGGHRLIGRLGAGGQGVVYLGESPSGERVAVKLLRFGGDARERRYFAKELAAARKVDPFCTARILAADVEGDLPYIVSEFIDGPPLRQVVREDGPLHGSALHRLAIGTATALVAIHQADVVHRDLKPANVLLGPDGPRVIDFGVAHVVDATLSGHVTGTPAFMAPEQLRNEPPGRAADMFAWGGTIVYAATGRAPFGEDHLGAVVSRIQHAEPDLGDLDGPLREIAAACLDKDPTRRPSARQALSWLLGEEDRRSPGEDGLRSSGGEGLRPGDEEGLWSAGGEDRRSVGGEGVRSAGGENRWSVGGKRTAADESLSGDPGLRAEKAGPGATISVTEPGSASADGSRREDDGWSTVSGTPLRIRRPARTLLAAGGAVACVAALAVAATTLLPGRSRPGHARTSPSPTHAANLTWFDTLGLPLPTGWTVADTGTGRHVLTEPCTKPKEEFFEASCTGFWVMGAKQITLGSEGFGSYQAGHRMYYPSSGAESCPGRPSTFIVTPQKPTFTEQRQIGGRPATYSEYVVDCVDQSDPHKTADGYSEREWYVPDRQVLIIDVSSDPNVPDVLAKASWR</sequence>
<protein>
    <recommendedName>
        <fullName evidence="1">non-specific serine/threonine protein kinase</fullName>
        <ecNumber evidence="1">2.7.11.1</ecNumber>
    </recommendedName>
</protein>
<dbReference type="InterPro" id="IPR008271">
    <property type="entry name" value="Ser/Thr_kinase_AS"/>
</dbReference>
<dbReference type="Proteomes" id="UP001501442">
    <property type="component" value="Unassembled WGS sequence"/>
</dbReference>
<evidence type="ECO:0000256" key="1">
    <source>
        <dbReference type="ARBA" id="ARBA00012513"/>
    </source>
</evidence>
<dbReference type="Gene3D" id="3.30.200.20">
    <property type="entry name" value="Phosphorylase Kinase, domain 1"/>
    <property type="match status" value="1"/>
</dbReference>
<dbReference type="PROSITE" id="PS00108">
    <property type="entry name" value="PROTEIN_KINASE_ST"/>
    <property type="match status" value="1"/>
</dbReference>